<accession>A0A0F9UQI1</accession>
<organism evidence="1">
    <name type="scientific">marine sediment metagenome</name>
    <dbReference type="NCBI Taxonomy" id="412755"/>
    <lineage>
        <taxon>unclassified sequences</taxon>
        <taxon>metagenomes</taxon>
        <taxon>ecological metagenomes</taxon>
    </lineage>
</organism>
<name>A0A0F9UQI1_9ZZZZ</name>
<gene>
    <name evidence="1" type="ORF">LCGC14_0578390</name>
</gene>
<dbReference type="EMBL" id="LAZR01000869">
    <property type="protein sequence ID" value="KKN55848.1"/>
    <property type="molecule type" value="Genomic_DNA"/>
</dbReference>
<comment type="caution">
    <text evidence="1">The sequence shown here is derived from an EMBL/GenBank/DDBJ whole genome shotgun (WGS) entry which is preliminary data.</text>
</comment>
<protein>
    <submittedName>
        <fullName evidence="1">Uncharacterized protein</fullName>
    </submittedName>
</protein>
<evidence type="ECO:0000313" key="1">
    <source>
        <dbReference type="EMBL" id="KKN55848.1"/>
    </source>
</evidence>
<proteinExistence type="predicted"/>
<reference evidence="1" key="1">
    <citation type="journal article" date="2015" name="Nature">
        <title>Complex archaea that bridge the gap between prokaryotes and eukaryotes.</title>
        <authorList>
            <person name="Spang A."/>
            <person name="Saw J.H."/>
            <person name="Jorgensen S.L."/>
            <person name="Zaremba-Niedzwiedzka K."/>
            <person name="Martijn J."/>
            <person name="Lind A.E."/>
            <person name="van Eijk R."/>
            <person name="Schleper C."/>
            <person name="Guy L."/>
            <person name="Ettema T.J."/>
        </authorList>
    </citation>
    <scope>NUCLEOTIDE SEQUENCE</scope>
</reference>
<sequence>MSVQSLYQQSLTPRRSMAYPLTKTIADADFKANPERHGLMPGLIWEVNGQIGAHSFKTAYVHGRAAFIWACNRSSGALSRGALTKFYSLSGTATSGSTSTIVDSGTPFVADEEVGNMVVITDNNNSAGAAPEAEGGLIIKNTTSILTVRTPLSRQLFSAAVEANDTFQIRSTCQVIAAASGDQDAETAGIVMASSLADNSWGWICLAADWVWALVRAATAITIDKGLIADTGRLTVGSASGMDLVLAYALASFSNDIVSDLVPVKFRAHYLGQATSQ</sequence>
<dbReference type="AlphaFoldDB" id="A0A0F9UQI1"/>